<dbReference type="PANTHER" id="PTHR23528:SF1">
    <property type="entry name" value="MAJOR FACILITATOR SUPERFAMILY (MFS) PROFILE DOMAIN-CONTAINING PROTEIN"/>
    <property type="match status" value="1"/>
</dbReference>
<organism evidence="7 8">
    <name type="scientific">Amycolatopsis pigmentata</name>
    <dbReference type="NCBI Taxonomy" id="450801"/>
    <lineage>
        <taxon>Bacteria</taxon>
        <taxon>Bacillati</taxon>
        <taxon>Actinomycetota</taxon>
        <taxon>Actinomycetes</taxon>
        <taxon>Pseudonocardiales</taxon>
        <taxon>Pseudonocardiaceae</taxon>
        <taxon>Amycolatopsis</taxon>
    </lineage>
</organism>
<evidence type="ECO:0000256" key="1">
    <source>
        <dbReference type="ARBA" id="ARBA00004651"/>
    </source>
</evidence>
<dbReference type="Pfam" id="PF07690">
    <property type="entry name" value="MFS_1"/>
    <property type="match status" value="1"/>
</dbReference>
<accession>A0ABW5GCH6</accession>
<feature type="transmembrane region" description="Helical" evidence="5">
    <location>
        <begin position="25"/>
        <end position="48"/>
    </location>
</feature>
<feature type="transmembrane region" description="Helical" evidence="5">
    <location>
        <begin position="394"/>
        <end position="411"/>
    </location>
</feature>
<dbReference type="RefSeq" id="WP_378271805.1">
    <property type="nucleotide sequence ID" value="NZ_JBHUKR010000029.1"/>
</dbReference>
<comment type="caution">
    <text evidence="7">The sequence shown here is derived from an EMBL/GenBank/DDBJ whole genome shotgun (WGS) entry which is preliminary data.</text>
</comment>
<name>A0ABW5GCH6_9PSEU</name>
<sequence>MTLPAEPLATASLLKAVPHTPFPRLVTGMLISNLGGMIALLTPLQLLLTLHLTRIAGVDAAAAFGVVSGIGALFAVFANPLGGRLSDRTAARFGRRRTWILTGAIAGSLVIFAINFTTEVWQVIIVWALAQTAFNFQLAASNALMPDQVPEERRGTVAGLAGAVAALAPLLGLLAVSLIHNSLIQWTIVAVVALVAGIIAVILIRDPQHLQADRVPLNIVELAKSFWLNPRRHPAFGWAWITRFLITCGVAANSYQTFFLMQKLGYTEEEVGGQVLLIALLTVGLIVVASAIGGVLSDKIRRQKPFVVAAGVLAAAGMIVMAFASDVSHVFVAGALTGVGTGLFFAIDLALCVRMLPSSENAGKDLAIINMANTLPQSFVPLIAPALLALGSFPVLYLTLAVLCLLGTVAVRRLSDIGQEEDPCFAPVMRIKPTSSHPQNPVL</sequence>
<evidence type="ECO:0000313" key="8">
    <source>
        <dbReference type="Proteomes" id="UP001597417"/>
    </source>
</evidence>
<comment type="subcellular location">
    <subcellularLocation>
        <location evidence="1">Cell membrane</location>
        <topology evidence="1">Multi-pass membrane protein</topology>
    </subcellularLocation>
</comment>
<keyword evidence="8" id="KW-1185">Reference proteome</keyword>
<evidence type="ECO:0000256" key="5">
    <source>
        <dbReference type="SAM" id="Phobius"/>
    </source>
</evidence>
<reference evidence="8" key="1">
    <citation type="journal article" date="2019" name="Int. J. Syst. Evol. Microbiol.">
        <title>The Global Catalogue of Microorganisms (GCM) 10K type strain sequencing project: providing services to taxonomists for standard genome sequencing and annotation.</title>
        <authorList>
            <consortium name="The Broad Institute Genomics Platform"/>
            <consortium name="The Broad Institute Genome Sequencing Center for Infectious Disease"/>
            <person name="Wu L."/>
            <person name="Ma J."/>
        </authorList>
    </citation>
    <scope>NUCLEOTIDE SEQUENCE [LARGE SCALE GENOMIC DNA]</scope>
    <source>
        <strain evidence="8">CGMCC 4.7645</strain>
    </source>
</reference>
<dbReference type="PROSITE" id="PS50850">
    <property type="entry name" value="MFS"/>
    <property type="match status" value="1"/>
</dbReference>
<evidence type="ECO:0000313" key="7">
    <source>
        <dbReference type="EMBL" id="MFD2422631.1"/>
    </source>
</evidence>
<keyword evidence="3 5" id="KW-1133">Transmembrane helix</keyword>
<feature type="transmembrane region" description="Helical" evidence="5">
    <location>
        <begin position="330"/>
        <end position="356"/>
    </location>
</feature>
<feature type="transmembrane region" description="Helical" evidence="5">
    <location>
        <begin position="183"/>
        <end position="204"/>
    </location>
</feature>
<dbReference type="SUPFAM" id="SSF103473">
    <property type="entry name" value="MFS general substrate transporter"/>
    <property type="match status" value="1"/>
</dbReference>
<feature type="transmembrane region" description="Helical" evidence="5">
    <location>
        <begin position="235"/>
        <end position="255"/>
    </location>
</feature>
<evidence type="ECO:0000256" key="4">
    <source>
        <dbReference type="ARBA" id="ARBA00023136"/>
    </source>
</evidence>
<dbReference type="EMBL" id="JBHUKR010000029">
    <property type="protein sequence ID" value="MFD2422631.1"/>
    <property type="molecule type" value="Genomic_DNA"/>
</dbReference>
<dbReference type="Gene3D" id="1.20.1250.20">
    <property type="entry name" value="MFS general substrate transporter like domains"/>
    <property type="match status" value="2"/>
</dbReference>
<proteinExistence type="predicted"/>
<evidence type="ECO:0000259" key="6">
    <source>
        <dbReference type="PROSITE" id="PS50850"/>
    </source>
</evidence>
<evidence type="ECO:0000256" key="3">
    <source>
        <dbReference type="ARBA" id="ARBA00022989"/>
    </source>
</evidence>
<feature type="domain" description="Major facilitator superfamily (MFS) profile" evidence="6">
    <location>
        <begin position="21"/>
        <end position="419"/>
    </location>
</feature>
<feature type="transmembrane region" description="Helical" evidence="5">
    <location>
        <begin position="124"/>
        <end position="145"/>
    </location>
</feature>
<feature type="transmembrane region" description="Helical" evidence="5">
    <location>
        <begin position="99"/>
        <end position="118"/>
    </location>
</feature>
<feature type="transmembrane region" description="Helical" evidence="5">
    <location>
        <begin position="275"/>
        <end position="294"/>
    </location>
</feature>
<feature type="transmembrane region" description="Helical" evidence="5">
    <location>
        <begin position="60"/>
        <end position="78"/>
    </location>
</feature>
<keyword evidence="2 5" id="KW-0812">Transmembrane</keyword>
<evidence type="ECO:0000256" key="2">
    <source>
        <dbReference type="ARBA" id="ARBA00022692"/>
    </source>
</evidence>
<dbReference type="InterPro" id="IPR011701">
    <property type="entry name" value="MFS"/>
</dbReference>
<dbReference type="PANTHER" id="PTHR23528">
    <property type="match status" value="1"/>
</dbReference>
<dbReference type="InterPro" id="IPR020846">
    <property type="entry name" value="MFS_dom"/>
</dbReference>
<protein>
    <submittedName>
        <fullName evidence="7">MFS transporter</fullName>
    </submittedName>
</protein>
<feature type="transmembrane region" description="Helical" evidence="5">
    <location>
        <begin position="306"/>
        <end position="324"/>
    </location>
</feature>
<dbReference type="Proteomes" id="UP001597417">
    <property type="component" value="Unassembled WGS sequence"/>
</dbReference>
<keyword evidence="4 5" id="KW-0472">Membrane</keyword>
<feature type="transmembrane region" description="Helical" evidence="5">
    <location>
        <begin position="368"/>
        <end position="388"/>
    </location>
</feature>
<gene>
    <name evidence="7" type="ORF">ACFSXZ_40545</name>
</gene>
<feature type="transmembrane region" description="Helical" evidence="5">
    <location>
        <begin position="157"/>
        <end position="177"/>
    </location>
</feature>
<dbReference type="InterPro" id="IPR036259">
    <property type="entry name" value="MFS_trans_sf"/>
</dbReference>